<evidence type="ECO:0000256" key="9">
    <source>
        <dbReference type="ARBA" id="ARBA00023163"/>
    </source>
</evidence>
<dbReference type="CDD" id="cd06084">
    <property type="entry name" value="KOW_Spt5_4"/>
    <property type="match status" value="1"/>
</dbReference>
<evidence type="ECO:0000256" key="6">
    <source>
        <dbReference type="ARBA" id="ARBA00022737"/>
    </source>
</evidence>
<dbReference type="GO" id="GO:0032784">
    <property type="term" value="P:regulation of DNA-templated transcription elongation"/>
    <property type="evidence" value="ECO:0007669"/>
    <property type="project" value="InterPro"/>
</dbReference>
<feature type="domain" description="KOW" evidence="15">
    <location>
        <begin position="442"/>
        <end position="469"/>
    </location>
</feature>
<feature type="region of interest" description="Disordered" evidence="12">
    <location>
        <begin position="60"/>
        <end position="103"/>
    </location>
</feature>
<dbReference type="Proteomes" id="UP000694421">
    <property type="component" value="Unplaced"/>
</dbReference>
<evidence type="ECO:0000259" key="14">
    <source>
        <dbReference type="SMART" id="SM00738"/>
    </source>
</evidence>
<dbReference type="InterPro" id="IPR039385">
    <property type="entry name" value="NGN_Euk"/>
</dbReference>
<protein>
    <recommendedName>
        <fullName evidence="3 11">Transcription elongation factor SPT5</fullName>
    </recommendedName>
</protein>
<reference evidence="17" key="2">
    <citation type="submission" date="2025-09" db="UniProtKB">
        <authorList>
            <consortium name="Ensembl"/>
        </authorList>
    </citation>
    <scope>IDENTIFICATION</scope>
</reference>
<feature type="compositionally biased region" description="Acidic residues" evidence="12">
    <location>
        <begin position="827"/>
        <end position="837"/>
    </location>
</feature>
<feature type="domain" description="KOW" evidence="15">
    <location>
        <begin position="295"/>
        <end position="322"/>
    </location>
</feature>
<dbReference type="SMART" id="SM01104">
    <property type="entry name" value="CTD"/>
    <property type="match status" value="1"/>
</dbReference>
<dbReference type="PANTHER" id="PTHR11125:SF7">
    <property type="entry name" value="TRANSCRIPTION ELONGATION FACTOR SPT5"/>
    <property type="match status" value="1"/>
</dbReference>
<keyword evidence="18" id="KW-1185">Reference proteome</keyword>
<dbReference type="GO" id="GO:0006368">
    <property type="term" value="P:transcription elongation by RNA polymerase II"/>
    <property type="evidence" value="ECO:0007669"/>
    <property type="project" value="TreeGrafter"/>
</dbReference>
<feature type="compositionally biased region" description="Polar residues" evidence="12">
    <location>
        <begin position="754"/>
        <end position="785"/>
    </location>
</feature>
<dbReference type="Pfam" id="PF00467">
    <property type="entry name" value="KOW"/>
    <property type="match status" value="1"/>
</dbReference>
<dbReference type="InterPro" id="IPR041980">
    <property type="entry name" value="KOW_Spt5_6_metazoa"/>
</dbReference>
<dbReference type="InterPro" id="IPR024945">
    <property type="entry name" value="Spt5_C_dom"/>
</dbReference>
<reference evidence="17" key="1">
    <citation type="submission" date="2025-08" db="UniProtKB">
        <authorList>
            <consortium name="Ensembl"/>
        </authorList>
    </citation>
    <scope>IDENTIFICATION</scope>
</reference>
<evidence type="ECO:0000256" key="2">
    <source>
        <dbReference type="ARBA" id="ARBA00006956"/>
    </source>
</evidence>
<evidence type="ECO:0000259" key="16">
    <source>
        <dbReference type="SMART" id="SM01104"/>
    </source>
</evidence>
<dbReference type="FunFam" id="2.30.30.30:FF:000017">
    <property type="entry name" value="Transcription elongation factor SPT5"/>
    <property type="match status" value="1"/>
</dbReference>
<evidence type="ECO:0000256" key="5">
    <source>
        <dbReference type="ARBA" id="ARBA00022553"/>
    </source>
</evidence>
<evidence type="ECO:0000256" key="11">
    <source>
        <dbReference type="PIRNR" id="PIRNR036945"/>
    </source>
</evidence>
<feature type="compositionally biased region" description="Acidic residues" evidence="12">
    <location>
        <begin position="69"/>
        <end position="93"/>
    </location>
</feature>
<evidence type="ECO:0000313" key="17">
    <source>
        <dbReference type="Ensembl" id="ENSSMRP00000021235.1"/>
    </source>
</evidence>
<dbReference type="InterPro" id="IPR006645">
    <property type="entry name" value="NGN-like_dom"/>
</dbReference>
<comment type="similarity">
    <text evidence="2 11">Belongs to the SPT5 family.</text>
</comment>
<dbReference type="GO" id="GO:0003729">
    <property type="term" value="F:mRNA binding"/>
    <property type="evidence" value="ECO:0007669"/>
    <property type="project" value="TreeGrafter"/>
</dbReference>
<evidence type="ECO:0000256" key="3">
    <source>
        <dbReference type="ARBA" id="ARBA00020181"/>
    </source>
</evidence>
<dbReference type="SUPFAM" id="SSF50104">
    <property type="entry name" value="Translation proteins SH3-like domain"/>
    <property type="match status" value="1"/>
</dbReference>
<sequence>MIFLWVQIWLLQQQARIPESKCVCVGGLLGFRRCGFSSSLYLSVVGELFSFNNTQAEEERASVVGSEKEEVEEEEEEEEEEEYDEEEEEDDDDRPAKKPRHGGFILDEAGKRTPLRFLTGWWLHLGLLLSSNIDNVVLDEDRSGARRLQNLWRDQREEELGEYYMKKYAKSSGDVTPYGVSDELSDDITQQQLLPGVKDPNLWTVKCKIGEERATAIALMRKFIAYQFTDTPLQIKSVVAPEHVKGYIYVEAYKQTHVKQAIEGVGNLRMGFWNQQMVPIKEMTDVLKVVKEVTNLKPKSWVRLKRGIYKDDIAQVDYVEPSQNQISLKMIPRIDFDRIKARMSQKEWFAKRKKFKRPPQRLFDAEKIRSLGGDVASDGDFLIFEGNRYSRKGFLFKSFAMPAVITEGVKPTLSELEKFEDQPEGIDLEIVTESTGKEREHNFQPGDNVEVCEGELINLQGKILSVDGNKITIMPKHEDLKDMLEFPAQELRKYFKMGDHVKVIAGRFEGDTGLIVRVEENFVILFSDLTMHEVSEWFGTLCGDICSFSRLTLLSPQVLNMYGKLVTVRHQAVNRKKNNRFAMALDSEHNNIHVKDIVKVIDGPHSGREGEIRHLYRGFAFLHCKKLVENGGMFVCKAHHLVLAGGSKPWNVTNFAIGGFAPMSPRINSPTHPSGGGQRSGFGGGGMSRGRGRRDNDLIGETVRISQGPYKGYIGVVKDATESTARVELHSTCQTISVDRQRLTAVGSRKPGGMTSSYGRTPMYGSQTPMYGSGSRTPMHGSQTPMHDGNRTPHYGSQTPLHDGSRTPAQSGAWDPNNPNTPSRADEEFDYGFDDEPTPSPQGYGGTPNPQTPGYPDPSSPQVNPPYNPQTPGTPAMYNTDQFSPYTVPSPQGSYQPSPSPQSFHQVAPSPVGYQNTHSPASYHPTPSPMAYQASPSPSPVGYSPMTPGAPSPGGYNPHTPGSGIEQNSSDWVTTDIQVKVRDTYLDSQVVGQTGVIRSVTGGMCSVYLEDSEKVVSISSEHLEPVTPTKNNKVKVILGEDREATGILLSIDGDDGIVRMDLEEQLKILNLRFLGRVLEA</sequence>
<dbReference type="InterPro" id="IPR041973">
    <property type="entry name" value="KOW_Spt5_1"/>
</dbReference>
<evidence type="ECO:0000256" key="4">
    <source>
        <dbReference type="ARBA" id="ARBA00022491"/>
    </source>
</evidence>
<feature type="signal peptide" evidence="13">
    <location>
        <begin position="1"/>
        <end position="15"/>
    </location>
</feature>
<dbReference type="FunFam" id="2.30.30.30:FF:000013">
    <property type="entry name" value="Transcription elongation factor SPT5"/>
    <property type="match status" value="1"/>
</dbReference>
<dbReference type="InterPro" id="IPR008991">
    <property type="entry name" value="Translation_prot_SH3-like_sf"/>
</dbReference>
<dbReference type="CDD" id="cd09888">
    <property type="entry name" value="NGN_Euk"/>
    <property type="match status" value="1"/>
</dbReference>
<dbReference type="Ensembl" id="ENSSMRT00000024887.1">
    <property type="protein sequence ID" value="ENSSMRP00000021235.1"/>
    <property type="gene ID" value="ENSSMRG00000015386.1"/>
</dbReference>
<dbReference type="CDD" id="cd06081">
    <property type="entry name" value="KOW_Spt5_1"/>
    <property type="match status" value="1"/>
</dbReference>
<accession>A0A8D0KES8</accession>
<dbReference type="Pfam" id="PF23284">
    <property type="entry name" value="KOW2_Spt5"/>
    <property type="match status" value="1"/>
</dbReference>
<dbReference type="InterPro" id="IPR014722">
    <property type="entry name" value="Rib_uL2_dom2"/>
</dbReference>
<keyword evidence="7" id="KW-0805">Transcription regulation</keyword>
<dbReference type="InterPro" id="IPR039659">
    <property type="entry name" value="SPT5"/>
</dbReference>
<feature type="domain" description="KOW" evidence="15">
    <location>
        <begin position="494"/>
        <end position="521"/>
    </location>
</feature>
<dbReference type="Pfam" id="PF23287">
    <property type="entry name" value="KOW7_SPT5"/>
    <property type="match status" value="1"/>
</dbReference>
<dbReference type="PIRSF" id="PIRSF036945">
    <property type="entry name" value="Spt5"/>
    <property type="match status" value="1"/>
</dbReference>
<dbReference type="SMART" id="SM00739">
    <property type="entry name" value="KOW"/>
    <property type="match status" value="6"/>
</dbReference>
<dbReference type="InterPro" id="IPR005100">
    <property type="entry name" value="NGN-domain"/>
</dbReference>
<feature type="region of interest" description="Disordered" evidence="12">
    <location>
        <begin position="742"/>
        <end position="970"/>
    </location>
</feature>
<evidence type="ECO:0000259" key="15">
    <source>
        <dbReference type="SMART" id="SM00739"/>
    </source>
</evidence>
<dbReference type="InterPro" id="IPR041978">
    <property type="entry name" value="KOW_Spt5_5"/>
</dbReference>
<feature type="domain" description="NusG-like N-terminal" evidence="14">
    <location>
        <begin position="199"/>
        <end position="290"/>
    </location>
</feature>
<dbReference type="GO" id="GO:0006357">
    <property type="term" value="P:regulation of transcription by RNA polymerase II"/>
    <property type="evidence" value="ECO:0007669"/>
    <property type="project" value="InterPro"/>
</dbReference>
<dbReference type="PANTHER" id="PTHR11125">
    <property type="entry name" value="SUPPRESSOR OF TY 5"/>
    <property type="match status" value="1"/>
</dbReference>
<evidence type="ECO:0000256" key="7">
    <source>
        <dbReference type="ARBA" id="ARBA00023015"/>
    </source>
</evidence>
<dbReference type="Gene3D" id="2.30.30.30">
    <property type="match status" value="3"/>
</dbReference>
<feature type="region of interest" description="Disordered" evidence="12">
    <location>
        <begin position="667"/>
        <end position="700"/>
    </location>
</feature>
<evidence type="ECO:0000256" key="10">
    <source>
        <dbReference type="ARBA" id="ARBA00023242"/>
    </source>
</evidence>
<keyword evidence="4" id="KW-0678">Repressor</keyword>
<keyword evidence="6" id="KW-0677">Repeat</keyword>
<organism evidence="17 18">
    <name type="scientific">Salvator merianae</name>
    <name type="common">Argentine black and white tegu</name>
    <name type="synonym">Tupinambis merianae</name>
    <dbReference type="NCBI Taxonomy" id="96440"/>
    <lineage>
        <taxon>Eukaryota</taxon>
        <taxon>Metazoa</taxon>
        <taxon>Chordata</taxon>
        <taxon>Craniata</taxon>
        <taxon>Vertebrata</taxon>
        <taxon>Euteleostomi</taxon>
        <taxon>Lepidosauria</taxon>
        <taxon>Squamata</taxon>
        <taxon>Bifurcata</taxon>
        <taxon>Unidentata</taxon>
        <taxon>Episquamata</taxon>
        <taxon>Laterata</taxon>
        <taxon>Teiioidea</taxon>
        <taxon>Teiidae</taxon>
        <taxon>Salvator</taxon>
    </lineage>
</organism>
<evidence type="ECO:0000313" key="18">
    <source>
        <dbReference type="Proteomes" id="UP000694421"/>
    </source>
</evidence>
<dbReference type="InterPro" id="IPR017071">
    <property type="entry name" value="TF_Spt5_eukaryote"/>
</dbReference>
<feature type="compositionally biased region" description="Gly residues" evidence="12">
    <location>
        <begin position="674"/>
        <end position="689"/>
    </location>
</feature>
<dbReference type="Pfam" id="PF23291">
    <property type="entry name" value="KOW4_SPT5"/>
    <property type="match status" value="1"/>
</dbReference>
<evidence type="ECO:0000256" key="8">
    <source>
        <dbReference type="ARBA" id="ARBA00023159"/>
    </source>
</evidence>
<dbReference type="InterPro" id="IPR041976">
    <property type="entry name" value="KOW_Spt5_3"/>
</dbReference>
<name>A0A8D0KES8_SALMN</name>
<keyword evidence="10 11" id="KW-0539">Nucleus</keyword>
<feature type="compositionally biased region" description="Polar residues" evidence="12">
    <location>
        <begin position="870"/>
        <end position="887"/>
    </location>
</feature>
<feature type="domain" description="KOW" evidence="15">
    <location>
        <begin position="696"/>
        <end position="723"/>
    </location>
</feature>
<dbReference type="Pfam" id="PF23290">
    <property type="entry name" value="KOW5_SPT5"/>
    <property type="match status" value="1"/>
</dbReference>
<keyword evidence="8" id="KW-0010">Activator</keyword>
<dbReference type="FunFam" id="3.30.70.940:FF:000003">
    <property type="entry name" value="Transcription elongation factor SPT5"/>
    <property type="match status" value="1"/>
</dbReference>
<feature type="domain" description="KOW" evidence="15">
    <location>
        <begin position="591"/>
        <end position="618"/>
    </location>
</feature>
<dbReference type="CDD" id="cd06086">
    <property type="entry name" value="KOW_Spt5_6"/>
    <property type="match status" value="1"/>
</dbReference>
<feature type="chain" id="PRO_5034245509" description="Transcription elongation factor SPT5" evidence="13">
    <location>
        <begin position="16"/>
        <end position="1080"/>
    </location>
</feature>
<dbReference type="GeneTree" id="ENSGT00440000037640"/>
<dbReference type="Pfam" id="PF03439">
    <property type="entry name" value="Spt5-NGN"/>
    <property type="match status" value="1"/>
</dbReference>
<dbReference type="InterPro" id="IPR041975">
    <property type="entry name" value="KOW_Spt5_2"/>
</dbReference>
<evidence type="ECO:0000256" key="1">
    <source>
        <dbReference type="ARBA" id="ARBA00004123"/>
    </source>
</evidence>
<evidence type="ECO:0000256" key="13">
    <source>
        <dbReference type="SAM" id="SignalP"/>
    </source>
</evidence>
<comment type="subcellular location">
    <subcellularLocation>
        <location evidence="1 11">Nucleus</location>
    </subcellularLocation>
</comment>
<dbReference type="GO" id="GO:0032044">
    <property type="term" value="C:DSIF complex"/>
    <property type="evidence" value="ECO:0007669"/>
    <property type="project" value="TreeGrafter"/>
</dbReference>
<dbReference type="InterPro" id="IPR057934">
    <property type="entry name" value="KOW_Spt5_7"/>
</dbReference>
<dbReference type="CDD" id="cd06083">
    <property type="entry name" value="KOW_Spt5_3"/>
    <property type="match status" value="1"/>
</dbReference>
<keyword evidence="13" id="KW-0732">Signal</keyword>
<dbReference type="Pfam" id="PF23288">
    <property type="entry name" value="KOW6_SPT5"/>
    <property type="match status" value="1"/>
</dbReference>
<feature type="domain" description="Spt5 C-terminal" evidence="16">
    <location>
        <begin position="765"/>
        <end position="901"/>
    </location>
</feature>
<dbReference type="InterPro" id="IPR005824">
    <property type="entry name" value="KOW"/>
</dbReference>
<dbReference type="CDD" id="cd06085">
    <property type="entry name" value="KOW_Spt5_5"/>
    <property type="match status" value="1"/>
</dbReference>
<feature type="compositionally biased region" description="Low complexity" evidence="12">
    <location>
        <begin position="889"/>
        <end position="903"/>
    </location>
</feature>
<dbReference type="SMART" id="SM00738">
    <property type="entry name" value="NGN"/>
    <property type="match status" value="1"/>
</dbReference>
<proteinExistence type="inferred from homology"/>
<dbReference type="CDD" id="cd06082">
    <property type="entry name" value="KOW_Spt5_2"/>
    <property type="match status" value="1"/>
</dbReference>
<keyword evidence="9 11" id="KW-0804">Transcription</keyword>
<dbReference type="FunFam" id="2.30.30.30:FF:000016">
    <property type="entry name" value="Transcription elongation factor SPT5"/>
    <property type="match status" value="1"/>
</dbReference>
<dbReference type="Gene3D" id="3.30.70.940">
    <property type="entry name" value="NusG, N-terminal domain"/>
    <property type="match status" value="1"/>
</dbReference>
<feature type="domain" description="KOW" evidence="15">
    <location>
        <begin position="1027"/>
        <end position="1054"/>
    </location>
</feature>
<dbReference type="Pfam" id="PF23042">
    <property type="entry name" value="KOW1_SPT5"/>
    <property type="match status" value="1"/>
</dbReference>
<dbReference type="AlphaFoldDB" id="A0A8D0KES8"/>
<keyword evidence="5" id="KW-0597">Phosphoprotein</keyword>
<dbReference type="InterPro" id="IPR041977">
    <property type="entry name" value="KOW_Spt5_4"/>
</dbReference>
<dbReference type="InterPro" id="IPR036735">
    <property type="entry name" value="NGN_dom_sf"/>
</dbReference>
<feature type="compositionally biased region" description="Pro residues" evidence="12">
    <location>
        <begin position="850"/>
        <end position="869"/>
    </location>
</feature>
<evidence type="ECO:0000256" key="12">
    <source>
        <dbReference type="SAM" id="MobiDB-lite"/>
    </source>
</evidence>